<dbReference type="InterPro" id="IPR000008">
    <property type="entry name" value="C2_dom"/>
</dbReference>
<keyword evidence="11" id="KW-1185">Reference proteome</keyword>
<sequence>MAQEVSLKSLRESEREVILQVLHRDREVRNIEEERIRKLKTHLQHLRWKGSKSGSQEYKEKSCARCRQALGLLLNRGAVCQGCSHRVCAKCRVFLRMTRAWKCTVCFEDRNVKIKTGEWFFEERAKKFPTEGKHETAGAKLLKSYQKLSSKISVVPSSPPPLSGSQCGGGPGRFQELGQFKGFNKSVENLFLSVTTHMKKLSKSQNDMTSDKQRPAVGPRQCEGRSERRSQSDTAVNVTTRKVSAPDILNPLNQESPRCPTSPVLKQEGISSSPAPNTLFSGGLRHGSLISINSTCTEMGNFDNANVTGEIELAIRYCFRTRSLEICIKACKNLAYGEEKKKKCNPYVKTYLLPDRSSQGKRKTGVQKNTVEPTFQETLKYQVEPTQLATRQLQVSVWHLGTLTRRVFLGEVIIPLATWDFEDRTTQSACWYPLQAKAEKDEDSVPKNNGELVVRAKLVFPAGPGKLQESQEAFLPGTGDEPSRNGQLCLVVLRAQNLPVRSDGTLNSFVKGCLTLPDQQRLRLKSPVLKKQACPQWKYAFVFKGVTPSQLRQSTLELTVWDQATFGVSDRLLGGARLGSREEPAGGTDSCSQSKLQWQKVLSSPNLWTDMTLTLH</sequence>
<comment type="subunit">
    <text evidence="5">Monomer. Binds NRXN1. Binds RAB27A that has been activated by GTP-binding via its N-terminus.</text>
</comment>
<feature type="compositionally biased region" description="Polar residues" evidence="8">
    <location>
        <begin position="232"/>
        <end position="242"/>
    </location>
</feature>
<dbReference type="CDD" id="cd08392">
    <property type="entry name" value="C2A_SLP-3"/>
    <property type="match status" value="1"/>
</dbReference>
<keyword evidence="2" id="KW-0677">Repeat</keyword>
<keyword evidence="3" id="KW-0472">Membrane</keyword>
<dbReference type="Gene3D" id="2.60.40.150">
    <property type="entry name" value="C2 domain"/>
    <property type="match status" value="2"/>
</dbReference>
<dbReference type="InParanoid" id="A0A6J3SA04"/>
<dbReference type="InterPro" id="IPR041282">
    <property type="entry name" value="FYVE_2"/>
</dbReference>
<name>A0A6J3SA04_TURTR</name>
<evidence type="ECO:0000256" key="2">
    <source>
        <dbReference type="ARBA" id="ARBA00022737"/>
    </source>
</evidence>
<dbReference type="InterPro" id="IPR013083">
    <property type="entry name" value="Znf_RING/FYVE/PHD"/>
</dbReference>
<dbReference type="CTD" id="94120"/>
<feature type="region of interest" description="Disordered" evidence="8">
    <location>
        <begin position="202"/>
        <end position="270"/>
    </location>
</feature>
<comment type="subcellular location">
    <subcellularLocation>
        <location evidence="1">Endomembrane system</location>
        <topology evidence="1">Peripheral membrane protein</topology>
    </subcellularLocation>
</comment>
<evidence type="ECO:0000256" key="6">
    <source>
        <dbReference type="ARBA" id="ARBA00072165"/>
    </source>
</evidence>
<dbReference type="GeneID" id="101315816"/>
<organism evidence="11 12">
    <name type="scientific">Tursiops truncatus</name>
    <name type="common">Atlantic bottle-nosed dolphin</name>
    <name type="synonym">Delphinus truncatus</name>
    <dbReference type="NCBI Taxonomy" id="9739"/>
    <lineage>
        <taxon>Eukaryota</taxon>
        <taxon>Metazoa</taxon>
        <taxon>Chordata</taxon>
        <taxon>Craniata</taxon>
        <taxon>Vertebrata</taxon>
        <taxon>Euteleostomi</taxon>
        <taxon>Mammalia</taxon>
        <taxon>Eutheria</taxon>
        <taxon>Laurasiatheria</taxon>
        <taxon>Artiodactyla</taxon>
        <taxon>Whippomorpha</taxon>
        <taxon>Cetacea</taxon>
        <taxon>Odontoceti</taxon>
        <taxon>Delphinidae</taxon>
        <taxon>Tursiops</taxon>
    </lineage>
</organism>
<dbReference type="FunFam" id="3.30.40.10:FF:000018">
    <property type="entry name" value="Synaptotagmin-like 5, isoform CRA_a"/>
    <property type="match status" value="1"/>
</dbReference>
<dbReference type="GO" id="GO:0005886">
    <property type="term" value="C:plasma membrane"/>
    <property type="evidence" value="ECO:0007669"/>
    <property type="project" value="TreeGrafter"/>
</dbReference>
<reference evidence="12" key="1">
    <citation type="submission" date="2025-08" db="UniProtKB">
        <authorList>
            <consortium name="RefSeq"/>
        </authorList>
    </citation>
    <scope>IDENTIFICATION</scope>
    <source>
        <tissue evidence="12">Spleen</tissue>
    </source>
</reference>
<dbReference type="InterPro" id="IPR043567">
    <property type="entry name" value="SYTL1-5_C2B"/>
</dbReference>
<dbReference type="PANTHER" id="PTHR45716:SF1">
    <property type="entry name" value="SYNAPTOTAGMIN-LIKE PROTEIN 3"/>
    <property type="match status" value="1"/>
</dbReference>
<dbReference type="Pfam" id="PF00168">
    <property type="entry name" value="C2"/>
    <property type="match status" value="2"/>
</dbReference>
<dbReference type="Pfam" id="PF02318">
    <property type="entry name" value="FYVE_2"/>
    <property type="match status" value="1"/>
</dbReference>
<dbReference type="FunFam" id="2.60.40.150:FF:000152">
    <property type="entry name" value="Synaptotagmin like 3"/>
    <property type="match status" value="1"/>
</dbReference>
<dbReference type="PROSITE" id="PS50004">
    <property type="entry name" value="C2"/>
    <property type="match status" value="2"/>
</dbReference>
<feature type="domain" description="C2" evidence="9">
    <location>
        <begin position="463"/>
        <end position="595"/>
    </location>
</feature>
<dbReference type="SMART" id="SM00239">
    <property type="entry name" value="C2"/>
    <property type="match status" value="2"/>
</dbReference>
<dbReference type="FunCoup" id="A0A6J3SA04">
    <property type="interactions" value="42"/>
</dbReference>
<dbReference type="SUPFAM" id="SSF49562">
    <property type="entry name" value="C2 domain (Calcium/lipid-binding domain, CaLB)"/>
    <property type="match status" value="2"/>
</dbReference>
<dbReference type="OrthoDB" id="195679at2759"/>
<dbReference type="GO" id="GO:0006886">
    <property type="term" value="P:intracellular protein transport"/>
    <property type="evidence" value="ECO:0007669"/>
    <property type="project" value="InterPro"/>
</dbReference>
<dbReference type="Proteomes" id="UP000245320">
    <property type="component" value="Chromosome 12"/>
</dbReference>
<evidence type="ECO:0000259" key="10">
    <source>
        <dbReference type="PROSITE" id="PS50916"/>
    </source>
</evidence>
<evidence type="ECO:0000313" key="12">
    <source>
        <dbReference type="RefSeq" id="XP_033723805.1"/>
    </source>
</evidence>
<evidence type="ECO:0000256" key="8">
    <source>
        <dbReference type="SAM" id="MobiDB-lite"/>
    </source>
</evidence>
<feature type="domain" description="RabBD" evidence="10">
    <location>
        <begin position="4"/>
        <end position="123"/>
    </location>
</feature>
<accession>A0A6J3SA04</accession>
<dbReference type="RefSeq" id="XP_073645883.1">
    <property type="nucleotide sequence ID" value="XM_073789782.1"/>
</dbReference>
<comment type="function">
    <text evidence="4">May act as Rab effector protein and play a role in vesicle trafficking. Binds phospholipids in the presence of calcium ions.</text>
</comment>
<dbReference type="GO" id="GO:0006887">
    <property type="term" value="P:exocytosis"/>
    <property type="evidence" value="ECO:0007669"/>
    <property type="project" value="TreeGrafter"/>
</dbReference>
<evidence type="ECO:0000259" key="9">
    <source>
        <dbReference type="PROSITE" id="PS50004"/>
    </source>
</evidence>
<dbReference type="AlphaFoldDB" id="A0A6J3SA04"/>
<dbReference type="GO" id="GO:0070382">
    <property type="term" value="C:exocytic vesicle"/>
    <property type="evidence" value="ECO:0007669"/>
    <property type="project" value="TreeGrafter"/>
</dbReference>
<dbReference type="InterPro" id="IPR011011">
    <property type="entry name" value="Znf_FYVE_PHD"/>
</dbReference>
<dbReference type="PANTHER" id="PTHR45716">
    <property type="entry name" value="BITESIZE, ISOFORM I"/>
    <property type="match status" value="1"/>
</dbReference>
<evidence type="ECO:0000256" key="3">
    <source>
        <dbReference type="ARBA" id="ARBA00023136"/>
    </source>
</evidence>
<dbReference type="Gene3D" id="3.30.40.10">
    <property type="entry name" value="Zinc/RING finger domain, C3HC4 (zinc finger)"/>
    <property type="match status" value="1"/>
</dbReference>
<dbReference type="GO" id="GO:0042043">
    <property type="term" value="F:neurexin family protein binding"/>
    <property type="evidence" value="ECO:0007669"/>
    <property type="project" value="TreeGrafter"/>
</dbReference>
<dbReference type="RefSeq" id="XP_073645884.1">
    <property type="nucleotide sequence ID" value="XM_073789783.1"/>
</dbReference>
<evidence type="ECO:0000256" key="4">
    <source>
        <dbReference type="ARBA" id="ARBA00059959"/>
    </source>
</evidence>
<evidence type="ECO:0000256" key="5">
    <source>
        <dbReference type="ARBA" id="ARBA00061727"/>
    </source>
</evidence>
<dbReference type="PROSITE" id="PS50916">
    <property type="entry name" value="RABBD"/>
    <property type="match status" value="1"/>
</dbReference>
<dbReference type="CDD" id="cd04020">
    <property type="entry name" value="C2B_SLP_1-2-3-4"/>
    <property type="match status" value="1"/>
</dbReference>
<proteinExistence type="predicted"/>
<evidence type="ECO:0000313" key="11">
    <source>
        <dbReference type="Proteomes" id="UP000245320"/>
    </source>
</evidence>
<dbReference type="InterPro" id="IPR035892">
    <property type="entry name" value="C2_domain_sf"/>
</dbReference>
<dbReference type="RefSeq" id="XP_033723805.1">
    <property type="nucleotide sequence ID" value="XM_033867914.1"/>
</dbReference>
<dbReference type="SUPFAM" id="SSF57903">
    <property type="entry name" value="FYVE/PHD zinc finger"/>
    <property type="match status" value="1"/>
</dbReference>
<feature type="compositionally biased region" description="Basic and acidic residues" evidence="8">
    <location>
        <begin position="222"/>
        <end position="231"/>
    </location>
</feature>
<dbReference type="FunFam" id="2.60.40.150:FF:000006">
    <property type="entry name" value="Synaptotagmin-like 5, isoform CRA_a"/>
    <property type="match status" value="1"/>
</dbReference>
<evidence type="ECO:0000256" key="1">
    <source>
        <dbReference type="ARBA" id="ARBA00004184"/>
    </source>
</evidence>
<protein>
    <recommendedName>
        <fullName evidence="6">Synaptotagmin-like protein 3</fullName>
    </recommendedName>
    <alternativeName>
        <fullName evidence="7">Exophilin-6</fullName>
    </alternativeName>
</protein>
<evidence type="ECO:0000256" key="7">
    <source>
        <dbReference type="ARBA" id="ARBA00075527"/>
    </source>
</evidence>
<dbReference type="GO" id="GO:0031267">
    <property type="term" value="F:small GTPase binding"/>
    <property type="evidence" value="ECO:0007669"/>
    <property type="project" value="InterPro"/>
</dbReference>
<dbReference type="InterPro" id="IPR010911">
    <property type="entry name" value="Rab_BD"/>
</dbReference>
<gene>
    <name evidence="12" type="primary">SYTL3</name>
</gene>
<feature type="domain" description="C2" evidence="9">
    <location>
        <begin position="307"/>
        <end position="432"/>
    </location>
</feature>